<accession>A0A0K0FGR1</accession>
<evidence type="ECO:0000313" key="2">
    <source>
        <dbReference type="Proteomes" id="UP000035680"/>
    </source>
</evidence>
<name>A0A0K0FGR1_STRVS</name>
<dbReference type="Proteomes" id="UP000035680">
    <property type="component" value="Unassembled WGS sequence"/>
</dbReference>
<dbReference type="PROSITE" id="PS50181">
    <property type="entry name" value="FBOX"/>
    <property type="match status" value="1"/>
</dbReference>
<dbReference type="Gene3D" id="1.20.1280.50">
    <property type="match status" value="1"/>
</dbReference>
<dbReference type="InterPro" id="IPR036047">
    <property type="entry name" value="F-box-like_dom_sf"/>
</dbReference>
<dbReference type="AlphaFoldDB" id="A0A0K0FGR1"/>
<reference evidence="3" key="2">
    <citation type="submission" date="2015-08" db="UniProtKB">
        <authorList>
            <consortium name="WormBaseParasite"/>
        </authorList>
    </citation>
    <scope>IDENTIFICATION</scope>
</reference>
<reference evidence="2" key="1">
    <citation type="submission" date="2014-07" db="EMBL/GenBank/DDBJ databases">
        <authorList>
            <person name="Martin A.A"/>
            <person name="De Silva N."/>
        </authorList>
    </citation>
    <scope>NUCLEOTIDE SEQUENCE</scope>
</reference>
<evidence type="ECO:0000313" key="3">
    <source>
        <dbReference type="WBParaSite" id="SVE_0806600.1"/>
    </source>
</evidence>
<feature type="domain" description="F-box" evidence="1">
    <location>
        <begin position="5"/>
        <end position="49"/>
    </location>
</feature>
<dbReference type="SUPFAM" id="SSF81383">
    <property type="entry name" value="F-box domain"/>
    <property type="match status" value="1"/>
</dbReference>
<proteinExistence type="predicted"/>
<protein>
    <submittedName>
        <fullName evidence="3">F-box domain-containing protein</fullName>
    </submittedName>
</protein>
<sequence>MDNPEMDLLSLPDEFKLQIFKKLNWNILKNVKLVCKNFYLLIEKNIQSLDRPKANSVSICYKEDKISRVDYSLIVTEDTFLREPTKRVDFGNDDNYEKFLKNIDFTEIKHLCLRNHSSKEFISVRYYCKFGSDFSTYNFSAKLPNGRYCRKYISFRIRNSKKFGILYDCTILSKESLRKLGLFERCGPYFVGKKIVMDLLTGNSMLEYENIPINTHKLLYAQIMDHLNELRFFSLENTCNHKRFKLFFHKTSKFEVFWKNFYREFFDQIRFNNKVVEINNHNVCSLKSSSIKCSICGIKHEYSIVYEKNSKTLCIQLL</sequence>
<keyword evidence="2" id="KW-1185">Reference proteome</keyword>
<dbReference type="InterPro" id="IPR001810">
    <property type="entry name" value="F-box_dom"/>
</dbReference>
<organism evidence="2 3">
    <name type="scientific">Strongyloides venezuelensis</name>
    <name type="common">Threadworm</name>
    <dbReference type="NCBI Taxonomy" id="75913"/>
    <lineage>
        <taxon>Eukaryota</taxon>
        <taxon>Metazoa</taxon>
        <taxon>Ecdysozoa</taxon>
        <taxon>Nematoda</taxon>
        <taxon>Chromadorea</taxon>
        <taxon>Rhabditida</taxon>
        <taxon>Tylenchina</taxon>
        <taxon>Panagrolaimomorpha</taxon>
        <taxon>Strongyloidoidea</taxon>
        <taxon>Strongyloididae</taxon>
        <taxon>Strongyloides</taxon>
    </lineage>
</organism>
<evidence type="ECO:0000259" key="1">
    <source>
        <dbReference type="PROSITE" id="PS50181"/>
    </source>
</evidence>
<dbReference type="WBParaSite" id="SVE_0806600.1">
    <property type="protein sequence ID" value="SVE_0806600.1"/>
    <property type="gene ID" value="SVE_0806600"/>
</dbReference>